<comment type="similarity">
    <text evidence="1">Belongs to the nuclear hormone receptor family.</text>
</comment>
<protein>
    <submittedName>
        <fullName evidence="6">NR LBD domain-containing protein</fullName>
    </submittedName>
</protein>
<dbReference type="PROSITE" id="PS51843">
    <property type="entry name" value="NR_LBD"/>
    <property type="match status" value="1"/>
</dbReference>
<keyword evidence="3" id="KW-0804">Transcription</keyword>
<dbReference type="InterPro" id="IPR035500">
    <property type="entry name" value="NHR-like_dom_sf"/>
</dbReference>
<feature type="domain" description="NR LBD" evidence="5">
    <location>
        <begin position="1"/>
        <end position="212"/>
    </location>
</feature>
<reference evidence="7" key="1">
    <citation type="submission" date="2010-08" db="EMBL/GenBank/DDBJ databases">
        <authorList>
            <consortium name="Caenorhabditis japonica Sequencing Consortium"/>
            <person name="Wilson R.K."/>
        </authorList>
    </citation>
    <scope>NUCLEOTIDE SEQUENCE [LARGE SCALE GENOMIC DNA]</scope>
    <source>
        <strain evidence="7">DF5081</strain>
    </source>
</reference>
<keyword evidence="2" id="KW-0805">Transcription regulation</keyword>
<reference evidence="6" key="2">
    <citation type="submission" date="2022-06" db="UniProtKB">
        <authorList>
            <consortium name="EnsemblMetazoa"/>
        </authorList>
    </citation>
    <scope>IDENTIFICATION</scope>
    <source>
        <strain evidence="6">DF5081</strain>
    </source>
</reference>
<dbReference type="SMART" id="SM00430">
    <property type="entry name" value="HOLI"/>
    <property type="match status" value="1"/>
</dbReference>
<evidence type="ECO:0000256" key="1">
    <source>
        <dbReference type="ARBA" id="ARBA00005993"/>
    </source>
</evidence>
<dbReference type="Pfam" id="PF00104">
    <property type="entry name" value="Hormone_recep"/>
    <property type="match status" value="1"/>
</dbReference>
<proteinExistence type="inferred from homology"/>
<dbReference type="AlphaFoldDB" id="A0A8R1EPF7"/>
<keyword evidence="4" id="KW-0675">Receptor</keyword>
<evidence type="ECO:0000256" key="3">
    <source>
        <dbReference type="ARBA" id="ARBA00023163"/>
    </source>
</evidence>
<sequence>MSQHDWSFWGIYTSVEFLLGFEFMEQLDNKDKLILLRSFCVKASLFAGAMRAKREGRDRLMTVDGRDVYPDNLKRLEVLKIDIKSFSLTRLEKFPEGLLHRIRSLLVCRLIELKVTSEEFALVNVILCCNPAVTGLSESAQSILAIWQKKCSSYLFQYCQYYYQHTAPTRFTDLLSLCHVVNRNFEDVQYMTMLFKIYIQGVKYRRIVNEVV</sequence>
<evidence type="ECO:0000313" key="7">
    <source>
        <dbReference type="Proteomes" id="UP000005237"/>
    </source>
</evidence>
<evidence type="ECO:0000256" key="4">
    <source>
        <dbReference type="ARBA" id="ARBA00023170"/>
    </source>
</evidence>
<dbReference type="Gene3D" id="1.10.565.10">
    <property type="entry name" value="Retinoid X Receptor"/>
    <property type="match status" value="1"/>
</dbReference>
<evidence type="ECO:0000313" key="6">
    <source>
        <dbReference type="EnsemblMetazoa" id="CJA41240.1"/>
    </source>
</evidence>
<dbReference type="PANTHER" id="PTHR45886:SF6">
    <property type="entry name" value="NUCLEAR HORMONE RECEPTOR FAMILY"/>
    <property type="match status" value="1"/>
</dbReference>
<dbReference type="InterPro" id="IPR000536">
    <property type="entry name" value="Nucl_hrmn_rcpt_lig-bd"/>
</dbReference>
<keyword evidence="7" id="KW-1185">Reference proteome</keyword>
<evidence type="ECO:0000256" key="2">
    <source>
        <dbReference type="ARBA" id="ARBA00023015"/>
    </source>
</evidence>
<dbReference type="SUPFAM" id="SSF48508">
    <property type="entry name" value="Nuclear receptor ligand-binding domain"/>
    <property type="match status" value="1"/>
</dbReference>
<dbReference type="EnsemblMetazoa" id="CJA41240.1">
    <property type="protein sequence ID" value="CJA41240.1"/>
    <property type="gene ID" value="WBGene00217088"/>
</dbReference>
<accession>A0A8R1EPF7</accession>
<dbReference type="Proteomes" id="UP000005237">
    <property type="component" value="Unassembled WGS sequence"/>
</dbReference>
<organism evidence="6 7">
    <name type="scientific">Caenorhabditis japonica</name>
    <dbReference type="NCBI Taxonomy" id="281687"/>
    <lineage>
        <taxon>Eukaryota</taxon>
        <taxon>Metazoa</taxon>
        <taxon>Ecdysozoa</taxon>
        <taxon>Nematoda</taxon>
        <taxon>Chromadorea</taxon>
        <taxon>Rhabditida</taxon>
        <taxon>Rhabditina</taxon>
        <taxon>Rhabditomorpha</taxon>
        <taxon>Rhabditoidea</taxon>
        <taxon>Rhabditidae</taxon>
        <taxon>Peloderinae</taxon>
        <taxon>Caenorhabditis</taxon>
    </lineage>
</organism>
<evidence type="ECO:0000259" key="5">
    <source>
        <dbReference type="PROSITE" id="PS51843"/>
    </source>
</evidence>
<dbReference type="PANTHER" id="PTHR45886">
    <property type="entry name" value="NUCLEAR HORMONE RECEPTOR FAMILY-RELATED-RELATED"/>
    <property type="match status" value="1"/>
</dbReference>
<name>A0A8R1EPF7_CAEJA</name>